<feature type="region of interest" description="Disordered" evidence="1">
    <location>
        <begin position="1"/>
        <end position="49"/>
    </location>
</feature>
<evidence type="ECO:0000313" key="3">
    <source>
        <dbReference type="EMBL" id="EIW80196.1"/>
    </source>
</evidence>
<feature type="region of interest" description="Disordered" evidence="1">
    <location>
        <begin position="125"/>
        <end position="236"/>
    </location>
</feature>
<comment type="caution">
    <text evidence="3">The sequence shown here is derived from an EMBL/GenBank/DDBJ whole genome shotgun (WGS) entry which is preliminary data.</text>
</comment>
<dbReference type="RefSeq" id="XP_007769085.1">
    <property type="nucleotide sequence ID" value="XM_007770895.1"/>
</dbReference>
<evidence type="ECO:0000313" key="4">
    <source>
        <dbReference type="Proteomes" id="UP000053558"/>
    </source>
</evidence>
<dbReference type="GeneID" id="19209108"/>
<organism evidence="3 4">
    <name type="scientific">Coniophora puteana (strain RWD-64-598)</name>
    <name type="common">Brown rot fungus</name>
    <dbReference type="NCBI Taxonomy" id="741705"/>
    <lineage>
        <taxon>Eukaryota</taxon>
        <taxon>Fungi</taxon>
        <taxon>Dikarya</taxon>
        <taxon>Basidiomycota</taxon>
        <taxon>Agaricomycotina</taxon>
        <taxon>Agaricomycetes</taxon>
        <taxon>Agaricomycetidae</taxon>
        <taxon>Boletales</taxon>
        <taxon>Coniophorineae</taxon>
        <taxon>Coniophoraceae</taxon>
        <taxon>Coniophora</taxon>
    </lineage>
</organism>
<sequence>MDFTNGPAMPLPTGNNNNNADSSSGPGLGGSSSSGPGDNTTNSPAELQPDQTGRVVGVVLTAVFAVLIFGGFATWFVLRVRRRRSRLRSVKFSAMSLDGTGAGTGTGAAMGAESALEEARIAGLTRPAPPGQNHAPQHSWDFVDANPDSEMKAKLSKPPPSRDSERLRLSLTQPQQAPSQHSHTSESKTKHDEEDDDARSDLSAPPGVEPPAYSHRLADDTHPQHAGEEEGRKDVS</sequence>
<keyword evidence="2" id="KW-0472">Membrane</keyword>
<reference evidence="4" key="1">
    <citation type="journal article" date="2012" name="Science">
        <title>The Paleozoic origin of enzymatic lignin decomposition reconstructed from 31 fungal genomes.</title>
        <authorList>
            <person name="Floudas D."/>
            <person name="Binder M."/>
            <person name="Riley R."/>
            <person name="Barry K."/>
            <person name="Blanchette R.A."/>
            <person name="Henrissat B."/>
            <person name="Martinez A.T."/>
            <person name="Otillar R."/>
            <person name="Spatafora J.W."/>
            <person name="Yadav J.S."/>
            <person name="Aerts A."/>
            <person name="Benoit I."/>
            <person name="Boyd A."/>
            <person name="Carlson A."/>
            <person name="Copeland A."/>
            <person name="Coutinho P.M."/>
            <person name="de Vries R.P."/>
            <person name="Ferreira P."/>
            <person name="Findley K."/>
            <person name="Foster B."/>
            <person name="Gaskell J."/>
            <person name="Glotzer D."/>
            <person name="Gorecki P."/>
            <person name="Heitman J."/>
            <person name="Hesse C."/>
            <person name="Hori C."/>
            <person name="Igarashi K."/>
            <person name="Jurgens J.A."/>
            <person name="Kallen N."/>
            <person name="Kersten P."/>
            <person name="Kohler A."/>
            <person name="Kuees U."/>
            <person name="Kumar T.K.A."/>
            <person name="Kuo A."/>
            <person name="LaButti K."/>
            <person name="Larrondo L.F."/>
            <person name="Lindquist E."/>
            <person name="Ling A."/>
            <person name="Lombard V."/>
            <person name="Lucas S."/>
            <person name="Lundell T."/>
            <person name="Martin R."/>
            <person name="McLaughlin D.J."/>
            <person name="Morgenstern I."/>
            <person name="Morin E."/>
            <person name="Murat C."/>
            <person name="Nagy L.G."/>
            <person name="Nolan M."/>
            <person name="Ohm R.A."/>
            <person name="Patyshakuliyeva A."/>
            <person name="Rokas A."/>
            <person name="Ruiz-Duenas F.J."/>
            <person name="Sabat G."/>
            <person name="Salamov A."/>
            <person name="Samejima M."/>
            <person name="Schmutz J."/>
            <person name="Slot J.C."/>
            <person name="St John F."/>
            <person name="Stenlid J."/>
            <person name="Sun H."/>
            <person name="Sun S."/>
            <person name="Syed K."/>
            <person name="Tsang A."/>
            <person name="Wiebenga A."/>
            <person name="Young D."/>
            <person name="Pisabarro A."/>
            <person name="Eastwood D.C."/>
            <person name="Martin F."/>
            <person name="Cullen D."/>
            <person name="Grigoriev I.V."/>
            <person name="Hibbett D.S."/>
        </authorList>
    </citation>
    <scope>NUCLEOTIDE SEQUENCE [LARGE SCALE GENOMIC DNA]</scope>
    <source>
        <strain evidence="4">RWD-64-598 SS2</strain>
    </source>
</reference>
<dbReference type="AlphaFoldDB" id="A0A5M3MMD3"/>
<dbReference type="KEGG" id="cput:CONPUDRAFT_73378"/>
<name>A0A5M3MMD3_CONPW</name>
<evidence type="ECO:0000256" key="1">
    <source>
        <dbReference type="SAM" id="MobiDB-lite"/>
    </source>
</evidence>
<feature type="compositionally biased region" description="Polar residues" evidence="1">
    <location>
        <begin position="38"/>
        <end position="49"/>
    </location>
</feature>
<protein>
    <submittedName>
        <fullName evidence="3">Uncharacterized protein</fullName>
    </submittedName>
</protein>
<dbReference type="Proteomes" id="UP000053558">
    <property type="component" value="Unassembled WGS sequence"/>
</dbReference>
<feature type="compositionally biased region" description="Basic and acidic residues" evidence="1">
    <location>
        <begin position="183"/>
        <end position="192"/>
    </location>
</feature>
<dbReference type="EMBL" id="JH711579">
    <property type="protein sequence ID" value="EIW80196.1"/>
    <property type="molecule type" value="Genomic_DNA"/>
</dbReference>
<feature type="compositionally biased region" description="Low complexity" evidence="1">
    <location>
        <begin position="15"/>
        <end position="25"/>
    </location>
</feature>
<gene>
    <name evidence="3" type="ORF">CONPUDRAFT_73378</name>
</gene>
<keyword evidence="2" id="KW-1133">Transmembrane helix</keyword>
<accession>A0A5M3MMD3</accession>
<feature type="compositionally biased region" description="Basic and acidic residues" evidence="1">
    <location>
        <begin position="216"/>
        <end position="236"/>
    </location>
</feature>
<feature type="transmembrane region" description="Helical" evidence="2">
    <location>
        <begin position="55"/>
        <end position="78"/>
    </location>
</feature>
<feature type="compositionally biased region" description="Polar residues" evidence="1">
    <location>
        <begin position="170"/>
        <end position="182"/>
    </location>
</feature>
<keyword evidence="2" id="KW-0812">Transmembrane</keyword>
<keyword evidence="4" id="KW-1185">Reference proteome</keyword>
<proteinExistence type="predicted"/>
<evidence type="ECO:0000256" key="2">
    <source>
        <dbReference type="SAM" id="Phobius"/>
    </source>
</evidence>